<sequence length="100" mass="11886">MLSVVLIKELRKTNLDISKLQKKQRGEFKRRKRKNTNLSFRHMSIERTQNREDRLRPLSGKTTLPLTDWLFEVQLSSQSIVSDGPLDFKFSLWTYGEMKD</sequence>
<name>A0A8X6IBQ3_9ARAC</name>
<comment type="caution">
    <text evidence="1">The sequence shown here is derived from an EMBL/GenBank/DDBJ whole genome shotgun (WGS) entry which is preliminary data.</text>
</comment>
<accession>A0A8X6IBQ3</accession>
<proteinExistence type="predicted"/>
<dbReference type="EMBL" id="BMAV01025105">
    <property type="protein sequence ID" value="GFS38499.1"/>
    <property type="molecule type" value="Genomic_DNA"/>
</dbReference>
<gene>
    <name evidence="1" type="ORF">TNIN_190081</name>
</gene>
<protein>
    <submittedName>
        <fullName evidence="1">Uncharacterized protein</fullName>
    </submittedName>
</protein>
<organism evidence="1 2">
    <name type="scientific">Trichonephila inaurata madagascariensis</name>
    <dbReference type="NCBI Taxonomy" id="2747483"/>
    <lineage>
        <taxon>Eukaryota</taxon>
        <taxon>Metazoa</taxon>
        <taxon>Ecdysozoa</taxon>
        <taxon>Arthropoda</taxon>
        <taxon>Chelicerata</taxon>
        <taxon>Arachnida</taxon>
        <taxon>Araneae</taxon>
        <taxon>Araneomorphae</taxon>
        <taxon>Entelegynae</taxon>
        <taxon>Araneoidea</taxon>
        <taxon>Nephilidae</taxon>
        <taxon>Trichonephila</taxon>
        <taxon>Trichonephila inaurata</taxon>
    </lineage>
</organism>
<keyword evidence="2" id="KW-1185">Reference proteome</keyword>
<dbReference type="AlphaFoldDB" id="A0A8X6IBQ3"/>
<evidence type="ECO:0000313" key="1">
    <source>
        <dbReference type="EMBL" id="GFS38499.1"/>
    </source>
</evidence>
<dbReference type="Proteomes" id="UP000886998">
    <property type="component" value="Unassembled WGS sequence"/>
</dbReference>
<evidence type="ECO:0000313" key="2">
    <source>
        <dbReference type="Proteomes" id="UP000886998"/>
    </source>
</evidence>
<reference evidence="1" key="1">
    <citation type="submission" date="2020-08" db="EMBL/GenBank/DDBJ databases">
        <title>Multicomponent nature underlies the extraordinary mechanical properties of spider dragline silk.</title>
        <authorList>
            <person name="Kono N."/>
            <person name="Nakamura H."/>
            <person name="Mori M."/>
            <person name="Yoshida Y."/>
            <person name="Ohtoshi R."/>
            <person name="Malay A.D."/>
            <person name="Moran D.A.P."/>
            <person name="Tomita M."/>
            <person name="Numata K."/>
            <person name="Arakawa K."/>
        </authorList>
    </citation>
    <scope>NUCLEOTIDE SEQUENCE</scope>
</reference>